<proteinExistence type="predicted"/>
<protein>
    <submittedName>
        <fullName evidence="2">Uncharacterized protein</fullName>
    </submittedName>
</protein>
<dbReference type="AlphaFoldDB" id="A0A1L9TBV6"/>
<dbReference type="GeneID" id="63766566"/>
<keyword evidence="3" id="KW-1185">Reference proteome</keyword>
<dbReference type="Proteomes" id="UP000184356">
    <property type="component" value="Unassembled WGS sequence"/>
</dbReference>
<dbReference type="EMBL" id="KV878589">
    <property type="protein sequence ID" value="OJJ56918.1"/>
    <property type="molecule type" value="Genomic_DNA"/>
</dbReference>
<gene>
    <name evidence="2" type="ORF">ASPSYDRAFT_70034</name>
</gene>
<evidence type="ECO:0000313" key="2">
    <source>
        <dbReference type="EMBL" id="OJJ56918.1"/>
    </source>
</evidence>
<evidence type="ECO:0000313" key="3">
    <source>
        <dbReference type="Proteomes" id="UP000184356"/>
    </source>
</evidence>
<feature type="region of interest" description="Disordered" evidence="1">
    <location>
        <begin position="178"/>
        <end position="200"/>
    </location>
</feature>
<dbReference type="VEuPathDB" id="FungiDB:ASPSYDRAFT_70034"/>
<sequence length="278" mass="31167">MSSQSSMSDDDDLPNLREHRVGLYDAPNGQLYFGMGRVCEVGYNSGGRDSTYFRVRPLPGYGREGRYQFRDIFEHQPMPQQYYTQPLPEGNKPKRFEPPTKELERVPKLGEEAFGLYITPDHMHYHGVGRVIAVCQGASPCNGTLIIHVQPIAGKTGDKYRFHDPTFQTYMHDDNLPSAPYPEGAGKKGKKTGAFPSLPPNPSLGEEDYGAYIAPNGQWYCGVGRVVRIGVNAVDTTHAYVEPIPGKRGGRYNFCHPITRDWMPDDQLPWARQDASTL</sequence>
<accession>A0A1L9TBV6</accession>
<evidence type="ECO:0000256" key="1">
    <source>
        <dbReference type="SAM" id="MobiDB-lite"/>
    </source>
</evidence>
<name>A0A1L9TBV6_9EURO</name>
<dbReference type="RefSeq" id="XP_040700724.1">
    <property type="nucleotide sequence ID" value="XM_040850493.1"/>
</dbReference>
<dbReference type="OrthoDB" id="4509699at2759"/>
<reference evidence="3" key="1">
    <citation type="journal article" date="2017" name="Genome Biol.">
        <title>Comparative genomics reveals high biological diversity and specific adaptations in the industrially and medically important fungal genus Aspergillus.</title>
        <authorList>
            <person name="de Vries R.P."/>
            <person name="Riley R."/>
            <person name="Wiebenga A."/>
            <person name="Aguilar-Osorio G."/>
            <person name="Amillis S."/>
            <person name="Uchima C.A."/>
            <person name="Anderluh G."/>
            <person name="Asadollahi M."/>
            <person name="Askin M."/>
            <person name="Barry K."/>
            <person name="Battaglia E."/>
            <person name="Bayram O."/>
            <person name="Benocci T."/>
            <person name="Braus-Stromeyer S.A."/>
            <person name="Caldana C."/>
            <person name="Canovas D."/>
            <person name="Cerqueira G.C."/>
            <person name="Chen F."/>
            <person name="Chen W."/>
            <person name="Choi C."/>
            <person name="Clum A."/>
            <person name="Dos Santos R.A."/>
            <person name="Damasio A.R."/>
            <person name="Diallinas G."/>
            <person name="Emri T."/>
            <person name="Fekete E."/>
            <person name="Flipphi M."/>
            <person name="Freyberg S."/>
            <person name="Gallo A."/>
            <person name="Gournas C."/>
            <person name="Habgood R."/>
            <person name="Hainaut M."/>
            <person name="Harispe M.L."/>
            <person name="Henrissat B."/>
            <person name="Hilden K.S."/>
            <person name="Hope R."/>
            <person name="Hossain A."/>
            <person name="Karabika E."/>
            <person name="Karaffa L."/>
            <person name="Karanyi Z."/>
            <person name="Krasevec N."/>
            <person name="Kuo A."/>
            <person name="Kusch H."/>
            <person name="LaButti K."/>
            <person name="Lagendijk E.L."/>
            <person name="Lapidus A."/>
            <person name="Levasseur A."/>
            <person name="Lindquist E."/>
            <person name="Lipzen A."/>
            <person name="Logrieco A.F."/>
            <person name="MacCabe A."/>
            <person name="Maekelae M.R."/>
            <person name="Malavazi I."/>
            <person name="Melin P."/>
            <person name="Meyer V."/>
            <person name="Mielnichuk N."/>
            <person name="Miskei M."/>
            <person name="Molnar A.P."/>
            <person name="Mule G."/>
            <person name="Ngan C.Y."/>
            <person name="Orejas M."/>
            <person name="Orosz E."/>
            <person name="Ouedraogo J.P."/>
            <person name="Overkamp K.M."/>
            <person name="Park H.-S."/>
            <person name="Perrone G."/>
            <person name="Piumi F."/>
            <person name="Punt P.J."/>
            <person name="Ram A.F."/>
            <person name="Ramon A."/>
            <person name="Rauscher S."/>
            <person name="Record E."/>
            <person name="Riano-Pachon D.M."/>
            <person name="Robert V."/>
            <person name="Roehrig J."/>
            <person name="Ruller R."/>
            <person name="Salamov A."/>
            <person name="Salih N.S."/>
            <person name="Samson R.A."/>
            <person name="Sandor E."/>
            <person name="Sanguinetti M."/>
            <person name="Schuetze T."/>
            <person name="Sepcic K."/>
            <person name="Shelest E."/>
            <person name="Sherlock G."/>
            <person name="Sophianopoulou V."/>
            <person name="Squina F.M."/>
            <person name="Sun H."/>
            <person name="Susca A."/>
            <person name="Todd R.B."/>
            <person name="Tsang A."/>
            <person name="Unkles S.E."/>
            <person name="van de Wiele N."/>
            <person name="van Rossen-Uffink D."/>
            <person name="Oliveira J.V."/>
            <person name="Vesth T.C."/>
            <person name="Visser J."/>
            <person name="Yu J.-H."/>
            <person name="Zhou M."/>
            <person name="Andersen M.R."/>
            <person name="Archer D.B."/>
            <person name="Baker S.E."/>
            <person name="Benoit I."/>
            <person name="Brakhage A.A."/>
            <person name="Braus G.H."/>
            <person name="Fischer R."/>
            <person name="Frisvad J.C."/>
            <person name="Goldman G.H."/>
            <person name="Houbraken J."/>
            <person name="Oakley B."/>
            <person name="Pocsi I."/>
            <person name="Scazzocchio C."/>
            <person name="Seiboth B."/>
            <person name="vanKuyk P.A."/>
            <person name="Wortman J."/>
            <person name="Dyer P.S."/>
            <person name="Grigoriev I.V."/>
        </authorList>
    </citation>
    <scope>NUCLEOTIDE SEQUENCE [LARGE SCALE GENOMIC DNA]</scope>
    <source>
        <strain evidence="3">CBS 593.65</strain>
    </source>
</reference>
<organism evidence="2 3">
    <name type="scientific">Aspergillus sydowii CBS 593.65</name>
    <dbReference type="NCBI Taxonomy" id="1036612"/>
    <lineage>
        <taxon>Eukaryota</taxon>
        <taxon>Fungi</taxon>
        <taxon>Dikarya</taxon>
        <taxon>Ascomycota</taxon>
        <taxon>Pezizomycotina</taxon>
        <taxon>Eurotiomycetes</taxon>
        <taxon>Eurotiomycetidae</taxon>
        <taxon>Eurotiales</taxon>
        <taxon>Aspergillaceae</taxon>
        <taxon>Aspergillus</taxon>
        <taxon>Aspergillus subgen. Nidulantes</taxon>
    </lineage>
</organism>